<dbReference type="InterPro" id="IPR045851">
    <property type="entry name" value="AMP-bd_C_sf"/>
</dbReference>
<dbReference type="PANTHER" id="PTHR43767:SF1">
    <property type="entry name" value="NONRIBOSOMAL PEPTIDE SYNTHASE PES1 (EUROFUNG)-RELATED"/>
    <property type="match status" value="1"/>
</dbReference>
<protein>
    <submittedName>
        <fullName evidence="3">AMP-binding protein</fullName>
    </submittedName>
</protein>
<evidence type="ECO:0000313" key="4">
    <source>
        <dbReference type="Proteomes" id="UP000473325"/>
    </source>
</evidence>
<evidence type="ECO:0000259" key="2">
    <source>
        <dbReference type="Pfam" id="PF13193"/>
    </source>
</evidence>
<organism evidence="3 4">
    <name type="scientific">Nocardioides flavescens</name>
    <dbReference type="NCBI Taxonomy" id="2691959"/>
    <lineage>
        <taxon>Bacteria</taxon>
        <taxon>Bacillati</taxon>
        <taxon>Actinomycetota</taxon>
        <taxon>Actinomycetes</taxon>
        <taxon>Propionibacteriales</taxon>
        <taxon>Nocardioidaceae</taxon>
        <taxon>Nocardioides</taxon>
    </lineage>
</organism>
<keyword evidence="4" id="KW-1185">Reference proteome</keyword>
<dbReference type="PROSITE" id="PS00455">
    <property type="entry name" value="AMP_BINDING"/>
    <property type="match status" value="1"/>
</dbReference>
<proteinExistence type="predicted"/>
<dbReference type="Pfam" id="PF13193">
    <property type="entry name" value="AMP-binding_C"/>
    <property type="match status" value="1"/>
</dbReference>
<dbReference type="EMBL" id="WUEK01000017">
    <property type="protein sequence ID" value="MXG92046.1"/>
    <property type="molecule type" value="Genomic_DNA"/>
</dbReference>
<dbReference type="Gene3D" id="3.30.300.30">
    <property type="match status" value="1"/>
</dbReference>
<dbReference type="InterPro" id="IPR025110">
    <property type="entry name" value="AMP-bd_C"/>
</dbReference>
<feature type="domain" description="AMP-dependent synthetase/ligase" evidence="1">
    <location>
        <begin position="7"/>
        <end position="357"/>
    </location>
</feature>
<dbReference type="Pfam" id="PF00501">
    <property type="entry name" value="AMP-binding"/>
    <property type="match status" value="1"/>
</dbReference>
<dbReference type="Proteomes" id="UP000473325">
    <property type="component" value="Unassembled WGS sequence"/>
</dbReference>
<dbReference type="SUPFAM" id="SSF56801">
    <property type="entry name" value="Acetyl-CoA synthetase-like"/>
    <property type="match status" value="1"/>
</dbReference>
<dbReference type="InterPro" id="IPR042099">
    <property type="entry name" value="ANL_N_sf"/>
</dbReference>
<dbReference type="InterPro" id="IPR000873">
    <property type="entry name" value="AMP-dep_synth/lig_dom"/>
</dbReference>
<accession>A0A6L7F4D1</accession>
<dbReference type="GO" id="GO:0016878">
    <property type="term" value="F:acid-thiol ligase activity"/>
    <property type="evidence" value="ECO:0007669"/>
    <property type="project" value="UniProtKB-ARBA"/>
</dbReference>
<feature type="domain" description="AMP-binding enzyme C-terminal" evidence="2">
    <location>
        <begin position="423"/>
        <end position="501"/>
    </location>
</feature>
<dbReference type="InterPro" id="IPR020845">
    <property type="entry name" value="AMP-binding_CS"/>
</dbReference>
<name>A0A6L7F4D1_9ACTN</name>
<sequence length="518" mass="55436">MQLGGGDPDRLAVVVSDTGESLTYRELEEGSARLARLWHAAGLRPGDDVALMMGNHVRFMEVYWAAMRSGLRFTTVNTFLTPREVEHVLRDSGATALVVDAAVGTRAEEIAREPWAPSLRLAVGGAVAGFESYEEAVVAHEPTPLDTQPMGVRVLYSSGSTGLPKAIERSLPGTDVSVGAQRQADYLAQSYGMTASSVAVSPAPLHHAAPLSFAGGTLALGATLVLSTRFDVERLLADVSTYAATHALVVPTMFVRLLRLPAEVREAADVSSLEYVVHGAAPCPVGVKRAMIEWWGPVIWEYYAGTEDNGSTYISSTEWLAHEGSVGRAAPGCVIHVCDAVSGLEVPAGVDGVVWFEQVGDGVLEPFTYRGAPEKTSGSRHPLHPRWTTLGDVGHLDDEGYLYLTDRVDHLVISGGVNISPQETENTLVEHPDVLDVAVFGVPDEELGQRLVAVVQPAPGVAPSDELRAALLAWARERLARHKVPRTLDFTDELPRSAAGKIYKKRLQAAYGGTITAG</sequence>
<dbReference type="InterPro" id="IPR050237">
    <property type="entry name" value="ATP-dep_AMP-bd_enzyme"/>
</dbReference>
<evidence type="ECO:0000259" key="1">
    <source>
        <dbReference type="Pfam" id="PF00501"/>
    </source>
</evidence>
<dbReference type="Gene3D" id="3.40.50.12780">
    <property type="entry name" value="N-terminal domain of ligase-like"/>
    <property type="match status" value="1"/>
</dbReference>
<reference evidence="3 4" key="1">
    <citation type="submission" date="2019-12" db="EMBL/GenBank/DDBJ databases">
        <authorList>
            <person name="Kun Z."/>
        </authorList>
    </citation>
    <scope>NUCLEOTIDE SEQUENCE [LARGE SCALE GENOMIC DNA]</scope>
    <source>
        <strain evidence="3 4">YIM 123512</strain>
    </source>
</reference>
<evidence type="ECO:0000313" key="3">
    <source>
        <dbReference type="EMBL" id="MXG92046.1"/>
    </source>
</evidence>
<dbReference type="PANTHER" id="PTHR43767">
    <property type="entry name" value="LONG-CHAIN-FATTY-ACID--COA LIGASE"/>
    <property type="match status" value="1"/>
</dbReference>
<gene>
    <name evidence="3" type="ORF">GRQ65_21100</name>
</gene>
<comment type="caution">
    <text evidence="3">The sequence shown here is derived from an EMBL/GenBank/DDBJ whole genome shotgun (WGS) entry which is preliminary data.</text>
</comment>
<dbReference type="AlphaFoldDB" id="A0A6L7F4D1"/>